<organism evidence="2 3">
    <name type="scientific">Sporormia fimetaria CBS 119925</name>
    <dbReference type="NCBI Taxonomy" id="1340428"/>
    <lineage>
        <taxon>Eukaryota</taxon>
        <taxon>Fungi</taxon>
        <taxon>Dikarya</taxon>
        <taxon>Ascomycota</taxon>
        <taxon>Pezizomycotina</taxon>
        <taxon>Dothideomycetes</taxon>
        <taxon>Pleosporomycetidae</taxon>
        <taxon>Pleosporales</taxon>
        <taxon>Sporormiaceae</taxon>
        <taxon>Sporormia</taxon>
    </lineage>
</organism>
<protein>
    <recommendedName>
        <fullName evidence="1">Glutathione S-transferase UstS-like C-terminal domain-containing protein</fullName>
    </recommendedName>
</protein>
<evidence type="ECO:0000259" key="1">
    <source>
        <dbReference type="Pfam" id="PF22041"/>
    </source>
</evidence>
<dbReference type="Proteomes" id="UP000799440">
    <property type="component" value="Unassembled WGS sequence"/>
</dbReference>
<proteinExistence type="predicted"/>
<gene>
    <name evidence="2" type="ORF">M011DRAFT_425067</name>
</gene>
<dbReference type="AlphaFoldDB" id="A0A6A6V742"/>
<dbReference type="SUPFAM" id="SSF47616">
    <property type="entry name" value="GST C-terminal domain-like"/>
    <property type="match status" value="1"/>
</dbReference>
<feature type="domain" description="Glutathione S-transferase UstS-like C-terminal" evidence="1">
    <location>
        <begin position="108"/>
        <end position="212"/>
    </location>
</feature>
<sequence>MILNYKGIDYKSEWVEYPDLAPKFKEKGIPPNDKNEPGYFKDYTSPAVGFDDGTYVMESWKIAQGKLNTSIFNIQSNSQFLELEKRYPTPSLHLDDPIVPKIRDFIGEIFTPLRAEILPKIPRNLLSEVSAEYFETDRAKLFGMPLSQLEKEKGGDEAWEKAKKPAKEAGDMLREHGGPFFLGEKVTYADLIFVSFLEFLRRSGDGMFEKWMALDPAFEKVYEASKEWLKRAD</sequence>
<keyword evidence="3" id="KW-1185">Reference proteome</keyword>
<dbReference type="Pfam" id="PF22041">
    <property type="entry name" value="GST_C_7"/>
    <property type="match status" value="1"/>
</dbReference>
<dbReference type="InterPro" id="IPR036282">
    <property type="entry name" value="Glutathione-S-Trfase_C_sf"/>
</dbReference>
<dbReference type="OrthoDB" id="4951845at2759"/>
<dbReference type="CDD" id="cd00299">
    <property type="entry name" value="GST_C_family"/>
    <property type="match status" value="1"/>
</dbReference>
<name>A0A6A6V742_9PLEO</name>
<reference evidence="2" key="1">
    <citation type="journal article" date="2020" name="Stud. Mycol.">
        <title>101 Dothideomycetes genomes: a test case for predicting lifestyles and emergence of pathogens.</title>
        <authorList>
            <person name="Haridas S."/>
            <person name="Albert R."/>
            <person name="Binder M."/>
            <person name="Bloem J."/>
            <person name="Labutti K."/>
            <person name="Salamov A."/>
            <person name="Andreopoulos B."/>
            <person name="Baker S."/>
            <person name="Barry K."/>
            <person name="Bills G."/>
            <person name="Bluhm B."/>
            <person name="Cannon C."/>
            <person name="Castanera R."/>
            <person name="Culley D."/>
            <person name="Daum C."/>
            <person name="Ezra D."/>
            <person name="Gonzalez J."/>
            <person name="Henrissat B."/>
            <person name="Kuo A."/>
            <person name="Liang C."/>
            <person name="Lipzen A."/>
            <person name="Lutzoni F."/>
            <person name="Magnuson J."/>
            <person name="Mondo S."/>
            <person name="Nolan M."/>
            <person name="Ohm R."/>
            <person name="Pangilinan J."/>
            <person name="Park H.-J."/>
            <person name="Ramirez L."/>
            <person name="Alfaro M."/>
            <person name="Sun H."/>
            <person name="Tritt A."/>
            <person name="Yoshinaga Y."/>
            <person name="Zwiers L.-H."/>
            <person name="Turgeon B."/>
            <person name="Goodwin S."/>
            <person name="Spatafora J."/>
            <person name="Crous P."/>
            <person name="Grigoriev I."/>
        </authorList>
    </citation>
    <scope>NUCLEOTIDE SEQUENCE</scope>
    <source>
        <strain evidence="2">CBS 119925</strain>
    </source>
</reference>
<dbReference type="EMBL" id="MU006577">
    <property type="protein sequence ID" value="KAF2746428.1"/>
    <property type="molecule type" value="Genomic_DNA"/>
</dbReference>
<dbReference type="InterPro" id="IPR054416">
    <property type="entry name" value="GST_UstS-like_C"/>
</dbReference>
<evidence type="ECO:0000313" key="3">
    <source>
        <dbReference type="Proteomes" id="UP000799440"/>
    </source>
</evidence>
<accession>A0A6A6V742</accession>
<dbReference type="Gene3D" id="3.40.30.10">
    <property type="entry name" value="Glutaredoxin"/>
    <property type="match status" value="1"/>
</dbReference>
<evidence type="ECO:0000313" key="2">
    <source>
        <dbReference type="EMBL" id="KAF2746428.1"/>
    </source>
</evidence>
<dbReference type="Gene3D" id="1.20.1050.10">
    <property type="match status" value="1"/>
</dbReference>